<dbReference type="InterPro" id="IPR004797">
    <property type="entry name" value="Competence_ComEC/Rec2"/>
</dbReference>
<feature type="transmembrane region" description="Helical" evidence="6">
    <location>
        <begin position="23"/>
        <end position="43"/>
    </location>
</feature>
<evidence type="ECO:0000313" key="8">
    <source>
        <dbReference type="EMBL" id="SDY50903.1"/>
    </source>
</evidence>
<name>A0A1H3KFI8_9BACI</name>
<organism evidence="8 9">
    <name type="scientific">Evansella caseinilytica</name>
    <dbReference type="NCBI Taxonomy" id="1503961"/>
    <lineage>
        <taxon>Bacteria</taxon>
        <taxon>Bacillati</taxon>
        <taxon>Bacillota</taxon>
        <taxon>Bacilli</taxon>
        <taxon>Bacillales</taxon>
        <taxon>Bacillaceae</taxon>
        <taxon>Evansella</taxon>
    </lineage>
</organism>
<dbReference type="SMART" id="SM00849">
    <property type="entry name" value="Lactamase_B"/>
    <property type="match status" value="1"/>
</dbReference>
<dbReference type="CDD" id="cd07731">
    <property type="entry name" value="ComA-like_MBL-fold"/>
    <property type="match status" value="1"/>
</dbReference>
<evidence type="ECO:0000256" key="2">
    <source>
        <dbReference type="ARBA" id="ARBA00022475"/>
    </source>
</evidence>
<keyword evidence="5 6" id="KW-0472">Membrane</keyword>
<feature type="transmembrane region" description="Helical" evidence="6">
    <location>
        <begin position="55"/>
        <end position="73"/>
    </location>
</feature>
<dbReference type="NCBIfam" id="TIGR00361">
    <property type="entry name" value="ComEC_Rec2"/>
    <property type="match status" value="1"/>
</dbReference>
<feature type="transmembrane region" description="Helical" evidence="6">
    <location>
        <begin position="285"/>
        <end position="302"/>
    </location>
</feature>
<feature type="transmembrane region" description="Helical" evidence="6">
    <location>
        <begin position="450"/>
        <end position="468"/>
    </location>
</feature>
<dbReference type="NCBIfam" id="TIGR00360">
    <property type="entry name" value="ComEC_N-term"/>
    <property type="match status" value="1"/>
</dbReference>
<evidence type="ECO:0000313" key="9">
    <source>
        <dbReference type="Proteomes" id="UP000198935"/>
    </source>
</evidence>
<evidence type="ECO:0000256" key="3">
    <source>
        <dbReference type="ARBA" id="ARBA00022692"/>
    </source>
</evidence>
<dbReference type="Pfam" id="PF03772">
    <property type="entry name" value="Competence"/>
    <property type="match status" value="1"/>
</dbReference>
<feature type="transmembrane region" description="Helical" evidence="6">
    <location>
        <begin position="309"/>
        <end position="326"/>
    </location>
</feature>
<dbReference type="PANTHER" id="PTHR30619">
    <property type="entry name" value="DNA INTERNALIZATION/COMPETENCE PROTEIN COMEC/REC2"/>
    <property type="match status" value="1"/>
</dbReference>
<dbReference type="PANTHER" id="PTHR30619:SF1">
    <property type="entry name" value="RECOMBINATION PROTEIN 2"/>
    <property type="match status" value="1"/>
</dbReference>
<dbReference type="InterPro" id="IPR052159">
    <property type="entry name" value="Competence_DNA_uptake"/>
</dbReference>
<dbReference type="InterPro" id="IPR035681">
    <property type="entry name" value="ComA-like_MBL"/>
</dbReference>
<reference evidence="9" key="1">
    <citation type="submission" date="2016-10" db="EMBL/GenBank/DDBJ databases">
        <authorList>
            <person name="Varghese N."/>
            <person name="Submissions S."/>
        </authorList>
    </citation>
    <scope>NUCLEOTIDE SEQUENCE [LARGE SCALE GENOMIC DNA]</scope>
    <source>
        <strain evidence="9">SP</strain>
    </source>
</reference>
<feature type="domain" description="Metallo-beta-lactamase" evidence="7">
    <location>
        <begin position="509"/>
        <end position="719"/>
    </location>
</feature>
<dbReference type="AlphaFoldDB" id="A0A1H3KFI8"/>
<keyword evidence="3 6" id="KW-0812">Transmembrane</keyword>
<dbReference type="InterPro" id="IPR036866">
    <property type="entry name" value="RibonucZ/Hydroxyglut_hydro"/>
</dbReference>
<dbReference type="OrthoDB" id="9761531at2"/>
<evidence type="ECO:0000256" key="4">
    <source>
        <dbReference type="ARBA" id="ARBA00022989"/>
    </source>
</evidence>
<dbReference type="GO" id="GO:0030420">
    <property type="term" value="P:establishment of competence for transformation"/>
    <property type="evidence" value="ECO:0007669"/>
    <property type="project" value="InterPro"/>
</dbReference>
<feature type="transmembrane region" description="Helical" evidence="6">
    <location>
        <begin position="231"/>
        <end position="254"/>
    </location>
</feature>
<proteinExistence type="predicted"/>
<keyword evidence="2" id="KW-1003">Cell membrane</keyword>
<keyword evidence="4 6" id="KW-1133">Transmembrane helix</keyword>
<evidence type="ECO:0000256" key="6">
    <source>
        <dbReference type="SAM" id="Phobius"/>
    </source>
</evidence>
<sequence length="771" mass="86153">MFSRSYCSSLAAVSGLLFSQQGFSAYALFFLTAALLPLILSAVRRHKSIRQLRQLIIVFICFFVFIGVGKYVFTKTESSLTGEETNFSGIISSEPALTSSNQWSFQVDLLDSERVQLFLDVDDNVPAYRDDCEFSGKLSLPGTATNPFAFDYQNYLNQQGVHWIIHSSQPMQCKGQRSTFLAVLKNIRRHGINNLQAAGNLETAAMISALVFGERSAVPEARIASYRQLGIIHLLAVSGLHVGMVSFAFFYLLCRFGFTKEKACIALLIFLPVYAVLAGGSPSVLRASLMTFAVAICTIFNWKIRAIDLLSLLFLLFLLVNPYLLFHLGFQLSFLTSFALLVSQRLFLRRNRIVVLMQVTIIAQLVSLPLILFHYYEMSFLSLPINMLFIPFISAWILPVSFLTVLFGYFLSPLASVGFFLVDISLRFAHGFLDFIAGGSWHVIVFGRPSTTVVLLLFATVFLIFICYESQKRLPCLLSTAFLLAVLLYQSFHPYFRSYAVLTMLDVGQGDAAVLELPYRRGVYVIDTGGNVRWGETQGDAVTDTNGPGKRVIEPFLKGNGIKTIDRLILSHGHLDHMGEACYLVKTFQVKQIYYPKEEDVAEEALPILRCIAENGGNIVQVREGMRWMVENDQFYILSPTGTEANENDRSIVLLSIVEQATLLFTGDIEAESEKRLVQAYHPANTDILKVAHHGSKTSTGAAFIEHFSPKLALISAGRNNRFGHPHPDVVDRLNDVGIPIFRTDIHGAVQIKIESGNIKVVHYINVEEEQ</sequence>
<comment type="subcellular location">
    <subcellularLocation>
        <location evidence="1">Cell membrane</location>
        <topology evidence="1">Multi-pass membrane protein</topology>
    </subcellularLocation>
</comment>
<dbReference type="SUPFAM" id="SSF56281">
    <property type="entry name" value="Metallo-hydrolase/oxidoreductase"/>
    <property type="match status" value="1"/>
</dbReference>
<feature type="transmembrane region" description="Helical" evidence="6">
    <location>
        <begin position="388"/>
        <end position="412"/>
    </location>
</feature>
<dbReference type="Proteomes" id="UP000198935">
    <property type="component" value="Unassembled WGS sequence"/>
</dbReference>
<protein>
    <submittedName>
        <fullName evidence="8">Competence protein ComEC</fullName>
    </submittedName>
</protein>
<evidence type="ECO:0000256" key="5">
    <source>
        <dbReference type="ARBA" id="ARBA00023136"/>
    </source>
</evidence>
<dbReference type="Gene3D" id="3.60.15.10">
    <property type="entry name" value="Ribonuclease Z/Hydroxyacylglutathione hydrolase-like"/>
    <property type="match status" value="1"/>
</dbReference>
<feature type="transmembrane region" description="Helical" evidence="6">
    <location>
        <begin position="355"/>
        <end position="376"/>
    </location>
</feature>
<dbReference type="GO" id="GO:0005886">
    <property type="term" value="C:plasma membrane"/>
    <property type="evidence" value="ECO:0007669"/>
    <property type="project" value="UniProtKB-SubCell"/>
</dbReference>
<feature type="transmembrane region" description="Helical" evidence="6">
    <location>
        <begin position="263"/>
        <end position="279"/>
    </location>
</feature>
<dbReference type="Pfam" id="PF00753">
    <property type="entry name" value="Lactamase_B"/>
    <property type="match status" value="1"/>
</dbReference>
<dbReference type="EMBL" id="FNPI01000002">
    <property type="protein sequence ID" value="SDY50903.1"/>
    <property type="molecule type" value="Genomic_DNA"/>
</dbReference>
<gene>
    <name evidence="8" type="ORF">SAMN05421736_102137</name>
</gene>
<evidence type="ECO:0000256" key="1">
    <source>
        <dbReference type="ARBA" id="ARBA00004651"/>
    </source>
</evidence>
<dbReference type="InterPro" id="IPR025405">
    <property type="entry name" value="DUF4131"/>
</dbReference>
<dbReference type="InterPro" id="IPR004477">
    <property type="entry name" value="ComEC_N"/>
</dbReference>
<dbReference type="STRING" id="1503961.SAMN05421736_102137"/>
<feature type="transmembrane region" description="Helical" evidence="6">
    <location>
        <begin position="475"/>
        <end position="492"/>
    </location>
</feature>
<dbReference type="Pfam" id="PF13567">
    <property type="entry name" value="DUF4131"/>
    <property type="match status" value="1"/>
</dbReference>
<accession>A0A1H3KFI8</accession>
<dbReference type="InterPro" id="IPR001279">
    <property type="entry name" value="Metallo-B-lactamas"/>
</dbReference>
<evidence type="ECO:0000259" key="7">
    <source>
        <dbReference type="SMART" id="SM00849"/>
    </source>
</evidence>
<keyword evidence="9" id="KW-1185">Reference proteome</keyword>